<protein>
    <recommendedName>
        <fullName evidence="1">NAD(P)-binding domain-containing protein</fullName>
    </recommendedName>
</protein>
<dbReference type="Proteomes" id="UP000016629">
    <property type="component" value="Chromosome"/>
</dbReference>
<dbReference type="Gene3D" id="3.40.50.720">
    <property type="entry name" value="NAD(P)-binding Rossmann-like Domain"/>
    <property type="match status" value="1"/>
</dbReference>
<dbReference type="InterPro" id="IPR016040">
    <property type="entry name" value="NAD(P)-bd_dom"/>
</dbReference>
<evidence type="ECO:0000313" key="2">
    <source>
        <dbReference type="EMBL" id="AKM51448.1"/>
    </source>
</evidence>
<dbReference type="PANTHER" id="PTHR47129:SF1">
    <property type="entry name" value="NMRA-LIKE DOMAIN-CONTAINING PROTEIN"/>
    <property type="match status" value="1"/>
</dbReference>
<accession>A0A806TU87</accession>
<sequence length="97" mass="10361">MLITVTGATGHLGRRIVHQLSKTLSPNQIRIGAHNPSKAAALKEAGFQVAHLDYQDPATLTPALAGSDVVVYVPSLTYSLTGRVTELENLLTAIKDR</sequence>
<evidence type="ECO:0000313" key="3">
    <source>
        <dbReference type="Proteomes" id="UP000016629"/>
    </source>
</evidence>
<dbReference type="AlphaFoldDB" id="A0A806TU87"/>
<evidence type="ECO:0000259" key="1">
    <source>
        <dbReference type="Pfam" id="PF13460"/>
    </source>
</evidence>
<name>A0A806TU87_LIMFE</name>
<gene>
    <name evidence="2" type="ORF">N573_007010</name>
</gene>
<proteinExistence type="predicted"/>
<dbReference type="InterPro" id="IPR052718">
    <property type="entry name" value="NmrA-type_oxidoreductase"/>
</dbReference>
<reference evidence="2 3" key="1">
    <citation type="journal article" date="2013" name="Genome Announc.">
        <title>Draft Genome Sequence of Lactobacillus fermentum Strain 3872.</title>
        <authorList>
            <person name="Karlyshev A.V."/>
            <person name="Raju K."/>
            <person name="Abramov V.M."/>
        </authorList>
    </citation>
    <scope>NUCLEOTIDE SEQUENCE [LARGE SCALE GENOMIC DNA]</scope>
    <source>
        <strain evidence="2 3">3872</strain>
    </source>
</reference>
<feature type="domain" description="NAD(P)-binding" evidence="1">
    <location>
        <begin position="7"/>
        <end position="73"/>
    </location>
</feature>
<dbReference type="SUPFAM" id="SSF51735">
    <property type="entry name" value="NAD(P)-binding Rossmann-fold domains"/>
    <property type="match status" value="1"/>
</dbReference>
<dbReference type="InterPro" id="IPR036291">
    <property type="entry name" value="NAD(P)-bd_dom_sf"/>
</dbReference>
<dbReference type="EMBL" id="CP011536">
    <property type="protein sequence ID" value="AKM51448.1"/>
    <property type="molecule type" value="Genomic_DNA"/>
</dbReference>
<dbReference type="PANTHER" id="PTHR47129">
    <property type="entry name" value="QUINONE OXIDOREDUCTASE 2"/>
    <property type="match status" value="1"/>
</dbReference>
<dbReference type="Pfam" id="PF13460">
    <property type="entry name" value="NAD_binding_10"/>
    <property type="match status" value="1"/>
</dbReference>
<organism evidence="2 3">
    <name type="scientific">Limosilactobacillus fermentum 3872</name>
    <dbReference type="NCBI Taxonomy" id="1381124"/>
    <lineage>
        <taxon>Bacteria</taxon>
        <taxon>Bacillati</taxon>
        <taxon>Bacillota</taxon>
        <taxon>Bacilli</taxon>
        <taxon>Lactobacillales</taxon>
        <taxon>Lactobacillaceae</taxon>
        <taxon>Limosilactobacillus</taxon>
    </lineage>
</organism>
<reference evidence="2 3" key="2">
    <citation type="journal article" name="FEMS Microbiol. Lett.">
        <title>Lactobacillus fermentum 3872 genome sequencing reveals plasmid and chromosomal genes potentially involved in a probiotic activity.</title>
        <authorList>
            <person name="Lehri B."/>
            <person name="Seddon A.M."/>
            <person name="Karlyshev A.V."/>
        </authorList>
    </citation>
    <scope>NUCLEOTIDE SEQUENCE [LARGE SCALE GENOMIC DNA]</scope>
    <source>
        <strain evidence="2 3">3872</strain>
    </source>
</reference>